<evidence type="ECO:0000313" key="2">
    <source>
        <dbReference type="EMBL" id="GGM42148.1"/>
    </source>
</evidence>
<keyword evidence="3" id="KW-1185">Reference proteome</keyword>
<evidence type="ECO:0000259" key="1">
    <source>
        <dbReference type="Pfam" id="PF03435"/>
    </source>
</evidence>
<dbReference type="SUPFAM" id="SSF51735">
    <property type="entry name" value="NAD(P)-binding Rossmann-fold domains"/>
    <property type="match status" value="1"/>
</dbReference>
<dbReference type="InterPro" id="IPR036291">
    <property type="entry name" value="NAD(P)-bd_dom_sf"/>
</dbReference>
<gene>
    <name evidence="2" type="ORF">GCM10012275_11410</name>
</gene>
<dbReference type="EMBL" id="BMMK01000003">
    <property type="protein sequence ID" value="GGM42148.1"/>
    <property type="molecule type" value="Genomic_DNA"/>
</dbReference>
<evidence type="ECO:0000313" key="3">
    <source>
        <dbReference type="Proteomes" id="UP000637578"/>
    </source>
</evidence>
<protein>
    <recommendedName>
        <fullName evidence="1">Saccharopine dehydrogenase NADP binding domain-containing protein</fullName>
    </recommendedName>
</protein>
<dbReference type="PANTHER" id="PTHR43781">
    <property type="entry name" value="SACCHAROPINE DEHYDROGENASE"/>
    <property type="match status" value="1"/>
</dbReference>
<reference evidence="2" key="2">
    <citation type="submission" date="2020-09" db="EMBL/GenBank/DDBJ databases">
        <authorList>
            <person name="Sun Q."/>
            <person name="Zhou Y."/>
        </authorList>
    </citation>
    <scope>NUCLEOTIDE SEQUENCE</scope>
    <source>
        <strain evidence="2">CGMCC 4.5737</strain>
    </source>
</reference>
<proteinExistence type="predicted"/>
<name>A0A8J3CA24_9PSEU</name>
<dbReference type="Pfam" id="PF03435">
    <property type="entry name" value="Sacchrp_dh_NADP"/>
    <property type="match status" value="1"/>
</dbReference>
<sequence>MLLGATGHTGRLTAEALARAGSRPLLVGRDPHKLTGLATSLDGETETAVVDVTSTEGELALRDLLAPGDVLVSTVGPFLKYGETAVRAATETGAKYLDSTGEPPFVRTVFTRFGPLAERSGAGLVTAFGYDYVPGNLAAELALRRADPERARRVEIGYFMTNIKGRAFSRGTMVSLAGVLGETSYTFADGQLRDEPPAQRVADFPAGDRVRQAVSIGASEHFALPAAHPNLVDVDVYLGWFGKSTRSVSQASRIGAKVPVLTTAASRIAGMVASRLPEAPDPRSELASAAVVAIVRSGDGQRLAEVELRGASPYRFTAEMLAWGARKALEGGMSGTGALGPVAAFGLDELEAGCAQAGLRQHRAES</sequence>
<dbReference type="InterPro" id="IPR005097">
    <property type="entry name" value="Sacchrp_dh_NADP-bd"/>
</dbReference>
<dbReference type="PANTHER" id="PTHR43781:SF1">
    <property type="entry name" value="SACCHAROPINE DEHYDROGENASE"/>
    <property type="match status" value="1"/>
</dbReference>
<accession>A0A8J3CA24</accession>
<organism evidence="2 3">
    <name type="scientific">Longimycelium tulufanense</name>
    <dbReference type="NCBI Taxonomy" id="907463"/>
    <lineage>
        <taxon>Bacteria</taxon>
        <taxon>Bacillati</taxon>
        <taxon>Actinomycetota</taxon>
        <taxon>Actinomycetes</taxon>
        <taxon>Pseudonocardiales</taxon>
        <taxon>Pseudonocardiaceae</taxon>
        <taxon>Longimycelium</taxon>
    </lineage>
</organism>
<dbReference type="Gene3D" id="3.40.50.720">
    <property type="entry name" value="NAD(P)-binding Rossmann-like Domain"/>
    <property type="match status" value="1"/>
</dbReference>
<dbReference type="AlphaFoldDB" id="A0A8J3CA24"/>
<reference evidence="2" key="1">
    <citation type="journal article" date="2014" name="Int. J. Syst. Evol. Microbiol.">
        <title>Complete genome sequence of Corynebacterium casei LMG S-19264T (=DSM 44701T), isolated from a smear-ripened cheese.</title>
        <authorList>
            <consortium name="US DOE Joint Genome Institute (JGI-PGF)"/>
            <person name="Walter F."/>
            <person name="Albersmeier A."/>
            <person name="Kalinowski J."/>
            <person name="Ruckert C."/>
        </authorList>
    </citation>
    <scope>NUCLEOTIDE SEQUENCE</scope>
    <source>
        <strain evidence="2">CGMCC 4.5737</strain>
    </source>
</reference>
<comment type="caution">
    <text evidence="2">The sequence shown here is derived from an EMBL/GenBank/DDBJ whole genome shotgun (WGS) entry which is preliminary data.</text>
</comment>
<dbReference type="Proteomes" id="UP000637578">
    <property type="component" value="Unassembled WGS sequence"/>
</dbReference>
<feature type="domain" description="Saccharopine dehydrogenase NADP binding" evidence="1">
    <location>
        <begin position="2"/>
        <end position="100"/>
    </location>
</feature>